<dbReference type="Gene3D" id="3.40.390.10">
    <property type="entry name" value="Collagenase (Catalytic Domain)"/>
    <property type="match status" value="1"/>
</dbReference>
<dbReference type="SUPFAM" id="SSF141086">
    <property type="entry name" value="Agglutinin HPA-like"/>
    <property type="match status" value="3"/>
</dbReference>
<dbReference type="GO" id="GO:0070492">
    <property type="term" value="F:oligosaccharide binding"/>
    <property type="evidence" value="ECO:0007669"/>
    <property type="project" value="TreeGrafter"/>
</dbReference>
<dbReference type="PANTHER" id="PTHR46938">
    <property type="entry name" value="DISCOIDIN-1 SUBUNIT A-RELATED-RELATED"/>
    <property type="match status" value="1"/>
</dbReference>
<dbReference type="GO" id="GO:0004222">
    <property type="term" value="F:metalloendopeptidase activity"/>
    <property type="evidence" value="ECO:0007669"/>
    <property type="project" value="InterPro"/>
</dbReference>
<comment type="caution">
    <text evidence="4">The sequence shown here is derived from an EMBL/GenBank/DDBJ whole genome shotgun (WGS) entry which is preliminary data.</text>
</comment>
<dbReference type="InterPro" id="IPR001506">
    <property type="entry name" value="Peptidase_M12A"/>
</dbReference>
<dbReference type="GO" id="GO:0006508">
    <property type="term" value="P:proteolysis"/>
    <property type="evidence" value="ECO:0007669"/>
    <property type="project" value="InterPro"/>
</dbReference>
<feature type="chain" id="PRO_5042273076" description="Peptidase metallopeptidase domain-containing protein" evidence="2">
    <location>
        <begin position="17"/>
        <end position="556"/>
    </location>
</feature>
<dbReference type="Proteomes" id="UP001285441">
    <property type="component" value="Unassembled WGS sequence"/>
</dbReference>
<gene>
    <name evidence="4" type="ORF">B0H63DRAFT_497148</name>
</gene>
<dbReference type="GO" id="GO:0046871">
    <property type="term" value="F:N-acetylgalactosamine binding"/>
    <property type="evidence" value="ECO:0007669"/>
    <property type="project" value="TreeGrafter"/>
</dbReference>
<dbReference type="GO" id="GO:0030247">
    <property type="term" value="F:polysaccharide binding"/>
    <property type="evidence" value="ECO:0007669"/>
    <property type="project" value="TreeGrafter"/>
</dbReference>
<dbReference type="InterPro" id="IPR052487">
    <property type="entry name" value="Galactose-binding_lectin"/>
</dbReference>
<dbReference type="InterPro" id="IPR019019">
    <property type="entry name" value="H-type_lectin_domain"/>
</dbReference>
<dbReference type="SMART" id="SM00235">
    <property type="entry name" value="ZnMc"/>
    <property type="match status" value="1"/>
</dbReference>
<reference evidence="4" key="2">
    <citation type="submission" date="2023-06" db="EMBL/GenBank/DDBJ databases">
        <authorList>
            <consortium name="Lawrence Berkeley National Laboratory"/>
            <person name="Haridas S."/>
            <person name="Hensen N."/>
            <person name="Bonometti L."/>
            <person name="Westerberg I."/>
            <person name="Brannstrom I.O."/>
            <person name="Guillou S."/>
            <person name="Cros-Aarteil S."/>
            <person name="Calhoun S."/>
            <person name="Kuo A."/>
            <person name="Mondo S."/>
            <person name="Pangilinan J."/>
            <person name="Riley R."/>
            <person name="LaButti K."/>
            <person name="Andreopoulos B."/>
            <person name="Lipzen A."/>
            <person name="Chen C."/>
            <person name="Yanf M."/>
            <person name="Daum C."/>
            <person name="Ng V."/>
            <person name="Clum A."/>
            <person name="Steindorff A."/>
            <person name="Ohm R."/>
            <person name="Martin F."/>
            <person name="Silar P."/>
            <person name="Natvig D."/>
            <person name="Lalanne C."/>
            <person name="Gautier V."/>
            <person name="Ament-velasquez S.L."/>
            <person name="Kruys A."/>
            <person name="Hutchinson M.I."/>
            <person name="Powell A.J."/>
            <person name="Barry K."/>
            <person name="Miller A.N."/>
            <person name="Grigoriev I.V."/>
            <person name="Debuchy R."/>
            <person name="Gladieux P."/>
            <person name="Thoren M.H."/>
            <person name="Johannesson H."/>
        </authorList>
    </citation>
    <scope>NUCLEOTIDE SEQUENCE</scope>
    <source>
        <strain evidence="4">CBS 232.78</strain>
    </source>
</reference>
<dbReference type="SUPFAM" id="SSF55486">
    <property type="entry name" value="Metalloproteases ('zincins'), catalytic domain"/>
    <property type="match status" value="1"/>
</dbReference>
<feature type="region of interest" description="Disordered" evidence="1">
    <location>
        <begin position="373"/>
        <end position="392"/>
    </location>
</feature>
<keyword evidence="5" id="KW-1185">Reference proteome</keyword>
<dbReference type="AlphaFoldDB" id="A0AAE0K5B7"/>
<protein>
    <recommendedName>
        <fullName evidence="3">Peptidase metallopeptidase domain-containing protein</fullName>
    </recommendedName>
</protein>
<dbReference type="CDD" id="cd04327">
    <property type="entry name" value="ZnMc_MMP_like_3"/>
    <property type="match status" value="1"/>
</dbReference>
<proteinExistence type="predicted"/>
<dbReference type="EMBL" id="JAULSW010000009">
    <property type="protein sequence ID" value="KAK3369907.1"/>
    <property type="molecule type" value="Genomic_DNA"/>
</dbReference>
<dbReference type="GO" id="GO:0009986">
    <property type="term" value="C:cell surface"/>
    <property type="evidence" value="ECO:0007669"/>
    <property type="project" value="TreeGrafter"/>
</dbReference>
<organism evidence="4 5">
    <name type="scientific">Podospora didyma</name>
    <dbReference type="NCBI Taxonomy" id="330526"/>
    <lineage>
        <taxon>Eukaryota</taxon>
        <taxon>Fungi</taxon>
        <taxon>Dikarya</taxon>
        <taxon>Ascomycota</taxon>
        <taxon>Pezizomycotina</taxon>
        <taxon>Sordariomycetes</taxon>
        <taxon>Sordariomycetidae</taxon>
        <taxon>Sordariales</taxon>
        <taxon>Podosporaceae</taxon>
        <taxon>Podospora</taxon>
    </lineage>
</organism>
<dbReference type="GO" id="GO:0098609">
    <property type="term" value="P:cell-cell adhesion"/>
    <property type="evidence" value="ECO:0007669"/>
    <property type="project" value="TreeGrafter"/>
</dbReference>
<dbReference type="InterPro" id="IPR024079">
    <property type="entry name" value="MetalloPept_cat_dom_sf"/>
</dbReference>
<dbReference type="Gene3D" id="2.60.40.2080">
    <property type="match status" value="3"/>
</dbReference>
<name>A0AAE0K5B7_9PEZI</name>
<dbReference type="InterPro" id="IPR006026">
    <property type="entry name" value="Peptidase_Metallo"/>
</dbReference>
<dbReference type="Pfam" id="PF01400">
    <property type="entry name" value="Astacin"/>
    <property type="match status" value="1"/>
</dbReference>
<evidence type="ECO:0000256" key="1">
    <source>
        <dbReference type="SAM" id="MobiDB-lite"/>
    </source>
</evidence>
<feature type="signal peptide" evidence="2">
    <location>
        <begin position="1"/>
        <end position="16"/>
    </location>
</feature>
<evidence type="ECO:0000313" key="5">
    <source>
        <dbReference type="Proteomes" id="UP001285441"/>
    </source>
</evidence>
<evidence type="ECO:0000256" key="2">
    <source>
        <dbReference type="SAM" id="SignalP"/>
    </source>
</evidence>
<evidence type="ECO:0000313" key="4">
    <source>
        <dbReference type="EMBL" id="KAK3369907.1"/>
    </source>
</evidence>
<dbReference type="GO" id="GO:0008270">
    <property type="term" value="F:zinc ion binding"/>
    <property type="evidence" value="ECO:0007669"/>
    <property type="project" value="InterPro"/>
</dbReference>
<feature type="domain" description="Peptidase metallopeptidase" evidence="3">
    <location>
        <begin position="76"/>
        <end position="226"/>
    </location>
</feature>
<dbReference type="Pfam" id="PF09458">
    <property type="entry name" value="H_lectin"/>
    <property type="match status" value="3"/>
</dbReference>
<dbReference type="GO" id="GO:0098636">
    <property type="term" value="C:protein complex involved in cell adhesion"/>
    <property type="evidence" value="ECO:0007669"/>
    <property type="project" value="TreeGrafter"/>
</dbReference>
<sequence length="556" mass="60568">MVNFLFLLATCASALAATIPAAGIPTSIKICTQLRLPSELQALADTLAIKENPANAHPVSPAAQNGTFGPALALPIGNMWANNRNLRVKILNGTPKIKQKIRDLSVQWAQYASLTLTFVESGDAEIRVNNDASGGSWSYVGTDNLAIPQTSQTMNFGWFTDSTDDTEFSRVIVHEFGHALGAIHEHQSPAAGIPWNKEAVYAYYLATNNWSRDQVDSNIFFQYQASSTQFSAFDTSSIMLYAIPASLTTNGFSVGWNTALSPTDKVFIGKTYPPQASDISSTFYTYDLRAGSQPGTDHYKRQLFPAPYAAPPSLAVGINYLDFGNDKNPRLTVYADKTTTTSTDIRVDTWSDTHFYAAGATWFRHAANDPDYQSGSWSTEDDHPWSSPQETTSKRITFSRPFASAPPKVVVWLNKIDILGSKNYRVKAFATDISTTAFTLHLDTWSDTTLYRAAASWIAYPASKQGVASGSISTDDIRPSQPPVAANSARLNFASGTFTAAPKVLIALNTIDVGQSQNLRLKTSADGVSKDGFTWHIDGWSNTVVYRGGASYIAFQ</sequence>
<dbReference type="InterPro" id="IPR037221">
    <property type="entry name" value="H-type_lectin_dom_sf"/>
</dbReference>
<accession>A0AAE0K5B7</accession>
<keyword evidence="2" id="KW-0732">Signal</keyword>
<reference evidence="4" key="1">
    <citation type="journal article" date="2023" name="Mol. Phylogenet. Evol.">
        <title>Genome-scale phylogeny and comparative genomics of the fungal order Sordariales.</title>
        <authorList>
            <person name="Hensen N."/>
            <person name="Bonometti L."/>
            <person name="Westerberg I."/>
            <person name="Brannstrom I.O."/>
            <person name="Guillou S."/>
            <person name="Cros-Aarteil S."/>
            <person name="Calhoun S."/>
            <person name="Haridas S."/>
            <person name="Kuo A."/>
            <person name="Mondo S."/>
            <person name="Pangilinan J."/>
            <person name="Riley R."/>
            <person name="LaButti K."/>
            <person name="Andreopoulos B."/>
            <person name="Lipzen A."/>
            <person name="Chen C."/>
            <person name="Yan M."/>
            <person name="Daum C."/>
            <person name="Ng V."/>
            <person name="Clum A."/>
            <person name="Steindorff A."/>
            <person name="Ohm R.A."/>
            <person name="Martin F."/>
            <person name="Silar P."/>
            <person name="Natvig D.O."/>
            <person name="Lalanne C."/>
            <person name="Gautier V."/>
            <person name="Ament-Velasquez S.L."/>
            <person name="Kruys A."/>
            <person name="Hutchinson M.I."/>
            <person name="Powell A.J."/>
            <person name="Barry K."/>
            <person name="Miller A.N."/>
            <person name="Grigoriev I.V."/>
            <person name="Debuchy R."/>
            <person name="Gladieux P."/>
            <person name="Hiltunen Thoren M."/>
            <person name="Johannesson H."/>
        </authorList>
    </citation>
    <scope>NUCLEOTIDE SEQUENCE</scope>
    <source>
        <strain evidence="4">CBS 232.78</strain>
    </source>
</reference>
<evidence type="ECO:0000259" key="3">
    <source>
        <dbReference type="SMART" id="SM00235"/>
    </source>
</evidence>